<organism evidence="5 6">
    <name type="scientific">Acer negundo</name>
    <name type="common">Box elder</name>
    <dbReference type="NCBI Taxonomy" id="4023"/>
    <lineage>
        <taxon>Eukaryota</taxon>
        <taxon>Viridiplantae</taxon>
        <taxon>Streptophyta</taxon>
        <taxon>Embryophyta</taxon>
        <taxon>Tracheophyta</taxon>
        <taxon>Spermatophyta</taxon>
        <taxon>Magnoliopsida</taxon>
        <taxon>eudicotyledons</taxon>
        <taxon>Gunneridae</taxon>
        <taxon>Pentapetalae</taxon>
        <taxon>rosids</taxon>
        <taxon>malvids</taxon>
        <taxon>Sapindales</taxon>
        <taxon>Sapindaceae</taxon>
        <taxon>Hippocastanoideae</taxon>
        <taxon>Acereae</taxon>
        <taxon>Acer</taxon>
    </lineage>
</organism>
<evidence type="ECO:0000259" key="4">
    <source>
        <dbReference type="PROSITE" id="PS51473"/>
    </source>
</evidence>
<evidence type="ECO:0000313" key="5">
    <source>
        <dbReference type="EMBL" id="KAI9198057.1"/>
    </source>
</evidence>
<dbReference type="InterPro" id="IPR038408">
    <property type="entry name" value="GNK2_sf"/>
</dbReference>
<dbReference type="AlphaFoldDB" id="A0AAD5JNT3"/>
<feature type="chain" id="PRO_5042102730" description="Gnk2-homologous domain-containing protein" evidence="3">
    <location>
        <begin position="27"/>
        <end position="106"/>
    </location>
</feature>
<accession>A0AAD5JNT3</accession>
<keyword evidence="6" id="KW-1185">Reference proteome</keyword>
<proteinExistence type="predicted"/>
<dbReference type="EMBL" id="JAJSOW010000002">
    <property type="protein sequence ID" value="KAI9198057.1"/>
    <property type="molecule type" value="Genomic_DNA"/>
</dbReference>
<dbReference type="Pfam" id="PF01657">
    <property type="entry name" value="Stress-antifung"/>
    <property type="match status" value="1"/>
</dbReference>
<evidence type="ECO:0000313" key="6">
    <source>
        <dbReference type="Proteomes" id="UP001064489"/>
    </source>
</evidence>
<dbReference type="InterPro" id="IPR002902">
    <property type="entry name" value="GNK2"/>
</dbReference>
<evidence type="ECO:0000256" key="3">
    <source>
        <dbReference type="SAM" id="SignalP"/>
    </source>
</evidence>
<name>A0AAD5JNT3_ACENE</name>
<feature type="domain" description="Gnk2-homologous" evidence="4">
    <location>
        <begin position="23"/>
        <end position="106"/>
    </location>
</feature>
<keyword evidence="2" id="KW-0677">Repeat</keyword>
<gene>
    <name evidence="5" type="ORF">LWI28_009240</name>
</gene>
<dbReference type="PANTHER" id="PTHR32099">
    <property type="entry name" value="CYSTEINE-RICH REPEAT SECRETORY PROTEIN"/>
    <property type="match status" value="1"/>
</dbReference>
<evidence type="ECO:0000256" key="1">
    <source>
        <dbReference type="ARBA" id="ARBA00022729"/>
    </source>
</evidence>
<reference evidence="5 6" key="1">
    <citation type="journal article" date="2022" name="Plant J.">
        <title>Strategies of tolerance reflected in two North American maple genomes.</title>
        <authorList>
            <person name="McEvoy S.L."/>
            <person name="Sezen U.U."/>
            <person name="Trouern-Trend A."/>
            <person name="McMahon S.M."/>
            <person name="Schaberg P.G."/>
            <person name="Yang J."/>
            <person name="Wegrzyn J.L."/>
            <person name="Swenson N.G."/>
        </authorList>
    </citation>
    <scope>NUCLEOTIDE SEQUENCE [LARGE SCALE GENOMIC DNA]</scope>
    <source>
        <strain evidence="5">91603</strain>
    </source>
</reference>
<dbReference type="PROSITE" id="PS51473">
    <property type="entry name" value="GNK2"/>
    <property type="match status" value="1"/>
</dbReference>
<dbReference type="Gene3D" id="3.30.430.20">
    <property type="entry name" value="Gnk2 domain, C-X8-C-X2-C motif"/>
    <property type="match status" value="1"/>
</dbReference>
<sequence length="106" mass="11696">MQYCLRGFRNLISLFSCLLIVSINLAVTNGGTEFYCHDTGNPFDYNRNLILSSLASHVTINYGGFNKTTIGKDLDKIYALALCRGDSPSNEICDSCVKSISKDIMT</sequence>
<dbReference type="Proteomes" id="UP001064489">
    <property type="component" value="Chromosome 13"/>
</dbReference>
<dbReference type="CDD" id="cd23509">
    <property type="entry name" value="Gnk2-like"/>
    <property type="match status" value="1"/>
</dbReference>
<protein>
    <recommendedName>
        <fullName evidence="4">Gnk2-homologous domain-containing protein</fullName>
    </recommendedName>
</protein>
<dbReference type="PANTHER" id="PTHR32099:SF42">
    <property type="entry name" value="CYSTEINE-RICH RECEPTOR-LIKE PROTEIN KINASE 9-RELATED"/>
    <property type="match status" value="1"/>
</dbReference>
<evidence type="ECO:0000256" key="2">
    <source>
        <dbReference type="ARBA" id="ARBA00022737"/>
    </source>
</evidence>
<keyword evidence="1 3" id="KW-0732">Signal</keyword>
<feature type="signal peptide" evidence="3">
    <location>
        <begin position="1"/>
        <end position="26"/>
    </location>
</feature>
<comment type="caution">
    <text evidence="5">The sequence shown here is derived from an EMBL/GenBank/DDBJ whole genome shotgun (WGS) entry which is preliminary data.</text>
</comment>